<keyword evidence="2" id="KW-0808">Transferase</keyword>
<feature type="domain" description="Methyltransferase" evidence="3">
    <location>
        <begin position="54"/>
        <end position="144"/>
    </location>
</feature>
<evidence type="ECO:0000259" key="3">
    <source>
        <dbReference type="Pfam" id="PF13649"/>
    </source>
</evidence>
<evidence type="ECO:0000313" key="5">
    <source>
        <dbReference type="Proteomes" id="UP001183585"/>
    </source>
</evidence>
<dbReference type="InterPro" id="IPR029063">
    <property type="entry name" value="SAM-dependent_MTases_sf"/>
</dbReference>
<dbReference type="GO" id="GO:0032259">
    <property type="term" value="P:methylation"/>
    <property type="evidence" value="ECO:0007669"/>
    <property type="project" value="UniProtKB-KW"/>
</dbReference>
<accession>A0ABU2CRH8</accession>
<name>A0ABU2CRH8_9MICO</name>
<evidence type="ECO:0000256" key="1">
    <source>
        <dbReference type="ARBA" id="ARBA00022603"/>
    </source>
</evidence>
<evidence type="ECO:0000256" key="2">
    <source>
        <dbReference type="ARBA" id="ARBA00022679"/>
    </source>
</evidence>
<protein>
    <submittedName>
        <fullName evidence="4">SAM-dependent methyltransferase</fullName>
    </submittedName>
</protein>
<sequence>MTSSEHLAIVRTDYDDMADAYTAFVGEAFASRPLNHVMVQAFADLVRQAGGGAVADVGCGPGHVTAYLRDRGVDAFGIDLSPQLVAIARAAHPGIRFDVGDMGALEAAPGSLAGVLANYSIIHTPPAVLPTTLAGLSRVLAPGGHLLVSFQALVGAGPAAEAFDHKVSPAWRYSPDHVAGLLRENGADEVARLVIAPDEDPVRGFPQTHLLARTAGG</sequence>
<dbReference type="CDD" id="cd02440">
    <property type="entry name" value="AdoMet_MTases"/>
    <property type="match status" value="1"/>
</dbReference>
<dbReference type="Proteomes" id="UP001183585">
    <property type="component" value="Unassembled WGS sequence"/>
</dbReference>
<reference evidence="4 5" key="1">
    <citation type="submission" date="2023-07" db="EMBL/GenBank/DDBJ databases">
        <title>Sequencing the genomes of 1000 actinobacteria strains.</title>
        <authorList>
            <person name="Klenk H.-P."/>
        </authorList>
    </citation>
    <scope>NUCLEOTIDE SEQUENCE [LARGE SCALE GENOMIC DNA]</scope>
    <source>
        <strain evidence="4 5">DSM 45554</strain>
    </source>
</reference>
<keyword evidence="5" id="KW-1185">Reference proteome</keyword>
<keyword evidence="1 4" id="KW-0489">Methyltransferase</keyword>
<organism evidence="4 5">
    <name type="scientific">Promicromonospora iranensis</name>
    <dbReference type="NCBI Taxonomy" id="1105144"/>
    <lineage>
        <taxon>Bacteria</taxon>
        <taxon>Bacillati</taxon>
        <taxon>Actinomycetota</taxon>
        <taxon>Actinomycetes</taxon>
        <taxon>Micrococcales</taxon>
        <taxon>Promicromonosporaceae</taxon>
        <taxon>Promicromonospora</taxon>
    </lineage>
</organism>
<dbReference type="SUPFAM" id="SSF53335">
    <property type="entry name" value="S-adenosyl-L-methionine-dependent methyltransferases"/>
    <property type="match status" value="1"/>
</dbReference>
<dbReference type="RefSeq" id="WP_274997025.1">
    <property type="nucleotide sequence ID" value="NZ_JAJQQP010000014.1"/>
</dbReference>
<dbReference type="Gene3D" id="3.40.50.150">
    <property type="entry name" value="Vaccinia Virus protein VP39"/>
    <property type="match status" value="1"/>
</dbReference>
<evidence type="ECO:0000313" key="4">
    <source>
        <dbReference type="EMBL" id="MDR7383948.1"/>
    </source>
</evidence>
<dbReference type="PANTHER" id="PTHR43861:SF1">
    <property type="entry name" value="TRANS-ACONITATE 2-METHYLTRANSFERASE"/>
    <property type="match status" value="1"/>
</dbReference>
<dbReference type="GO" id="GO:0008168">
    <property type="term" value="F:methyltransferase activity"/>
    <property type="evidence" value="ECO:0007669"/>
    <property type="project" value="UniProtKB-KW"/>
</dbReference>
<dbReference type="Pfam" id="PF13649">
    <property type="entry name" value="Methyltransf_25"/>
    <property type="match status" value="1"/>
</dbReference>
<dbReference type="PANTHER" id="PTHR43861">
    <property type="entry name" value="TRANS-ACONITATE 2-METHYLTRANSFERASE-RELATED"/>
    <property type="match status" value="1"/>
</dbReference>
<gene>
    <name evidence="4" type="ORF">J2S48_003463</name>
</gene>
<dbReference type="InterPro" id="IPR041698">
    <property type="entry name" value="Methyltransf_25"/>
</dbReference>
<dbReference type="EMBL" id="JAVDYE010000001">
    <property type="protein sequence ID" value="MDR7383948.1"/>
    <property type="molecule type" value="Genomic_DNA"/>
</dbReference>
<proteinExistence type="predicted"/>
<comment type="caution">
    <text evidence="4">The sequence shown here is derived from an EMBL/GenBank/DDBJ whole genome shotgun (WGS) entry which is preliminary data.</text>
</comment>